<dbReference type="InterPro" id="IPR001648">
    <property type="entry name" value="Ribosomal_bS18"/>
</dbReference>
<evidence type="ECO:0000256" key="3">
    <source>
        <dbReference type="ARBA" id="ARBA00023274"/>
    </source>
</evidence>
<evidence type="ECO:0000256" key="1">
    <source>
        <dbReference type="ARBA" id="ARBA00005589"/>
    </source>
</evidence>
<keyword evidence="5" id="KW-1185">Reference proteome</keyword>
<reference evidence="4 5" key="1">
    <citation type="submission" date="2022-05" db="EMBL/GenBank/DDBJ databases">
        <authorList>
            <consortium name="Genoscope - CEA"/>
            <person name="William W."/>
        </authorList>
    </citation>
    <scope>NUCLEOTIDE SEQUENCE [LARGE SCALE GENOMIC DNA]</scope>
</reference>
<dbReference type="PANTHER" id="PTHR13479:SF40">
    <property type="entry name" value="SMALL RIBOSOMAL SUBUNIT PROTEIN BS18M"/>
    <property type="match status" value="1"/>
</dbReference>
<evidence type="ECO:0000256" key="2">
    <source>
        <dbReference type="ARBA" id="ARBA00022980"/>
    </source>
</evidence>
<dbReference type="Gene3D" id="4.10.640.10">
    <property type="entry name" value="Ribosomal protein S18"/>
    <property type="match status" value="1"/>
</dbReference>
<accession>A0ABN8NKX5</accession>
<dbReference type="PRINTS" id="PR00974">
    <property type="entry name" value="RIBOSOMALS18"/>
</dbReference>
<protein>
    <recommendedName>
        <fullName evidence="6">Ribosomal protein S18</fullName>
    </recommendedName>
</protein>
<evidence type="ECO:0000313" key="5">
    <source>
        <dbReference type="Proteomes" id="UP001159405"/>
    </source>
</evidence>
<evidence type="ECO:0008006" key="6">
    <source>
        <dbReference type="Google" id="ProtNLM"/>
    </source>
</evidence>
<dbReference type="EMBL" id="CALNXK010000024">
    <property type="protein sequence ID" value="CAH3111855.1"/>
    <property type="molecule type" value="Genomic_DNA"/>
</dbReference>
<comment type="similarity">
    <text evidence="1">Belongs to the bacterial ribosomal protein bS18 family.</text>
</comment>
<keyword evidence="2" id="KW-0689">Ribosomal protein</keyword>
<dbReference type="SUPFAM" id="SSF46911">
    <property type="entry name" value="Ribosomal protein S18"/>
    <property type="match status" value="1"/>
</dbReference>
<dbReference type="Proteomes" id="UP001159405">
    <property type="component" value="Unassembled WGS sequence"/>
</dbReference>
<dbReference type="PANTHER" id="PTHR13479">
    <property type="entry name" value="30S RIBOSOMAL PROTEIN S18"/>
    <property type="match status" value="1"/>
</dbReference>
<gene>
    <name evidence="4" type="ORF">PLOB_00020658</name>
</gene>
<dbReference type="InterPro" id="IPR036870">
    <property type="entry name" value="Ribosomal_bS18_sf"/>
</dbReference>
<proteinExistence type="inferred from homology"/>
<organism evidence="4 5">
    <name type="scientific">Porites lobata</name>
    <dbReference type="NCBI Taxonomy" id="104759"/>
    <lineage>
        <taxon>Eukaryota</taxon>
        <taxon>Metazoa</taxon>
        <taxon>Cnidaria</taxon>
        <taxon>Anthozoa</taxon>
        <taxon>Hexacorallia</taxon>
        <taxon>Scleractinia</taxon>
        <taxon>Fungiina</taxon>
        <taxon>Poritidae</taxon>
        <taxon>Porites</taxon>
    </lineage>
</organism>
<name>A0ABN8NKX5_9CNID</name>
<evidence type="ECO:0000313" key="4">
    <source>
        <dbReference type="EMBL" id="CAH3111855.1"/>
    </source>
</evidence>
<comment type="caution">
    <text evidence="4">The sequence shown here is derived from an EMBL/GenBank/DDBJ whole genome shotgun (WGS) entry which is preliminary data.</text>
</comment>
<dbReference type="Pfam" id="PF01084">
    <property type="entry name" value="Ribosomal_S18"/>
    <property type="match status" value="1"/>
</dbReference>
<keyword evidence="3" id="KW-0687">Ribonucleoprotein</keyword>
<sequence length="64" mass="7400">MSPRGYILNQRETGVCRKQQRKLEKAIKISQRLGLLPKLAPALQKELAERKLAEKKMKVEKQKA</sequence>